<dbReference type="PANTHER" id="PTHR11669">
    <property type="entry name" value="REPLICATION FACTOR C / DNA POLYMERASE III GAMMA-TAU SUBUNIT"/>
    <property type="match status" value="1"/>
</dbReference>
<name>A0A538UDU8_UNCEI</name>
<dbReference type="Gene3D" id="3.40.50.300">
    <property type="entry name" value="P-loop containing nucleotide triphosphate hydrolases"/>
    <property type="match status" value="1"/>
</dbReference>
<protein>
    <submittedName>
        <fullName evidence="1">AAA family ATPase</fullName>
    </submittedName>
</protein>
<dbReference type="Pfam" id="PF13177">
    <property type="entry name" value="DNA_pol3_delta2"/>
    <property type="match status" value="1"/>
</dbReference>
<dbReference type="GO" id="GO:0006261">
    <property type="term" value="P:DNA-templated DNA replication"/>
    <property type="evidence" value="ECO:0007669"/>
    <property type="project" value="TreeGrafter"/>
</dbReference>
<proteinExistence type="predicted"/>
<dbReference type="PANTHER" id="PTHR11669:SF8">
    <property type="entry name" value="DNA POLYMERASE III SUBUNIT DELTA"/>
    <property type="match status" value="1"/>
</dbReference>
<dbReference type="AlphaFoldDB" id="A0A538UDU8"/>
<dbReference type="InterPro" id="IPR027417">
    <property type="entry name" value="P-loop_NTPase"/>
</dbReference>
<dbReference type="SUPFAM" id="SSF52540">
    <property type="entry name" value="P-loop containing nucleoside triphosphate hydrolases"/>
    <property type="match status" value="1"/>
</dbReference>
<evidence type="ECO:0000313" key="2">
    <source>
        <dbReference type="Proteomes" id="UP000319771"/>
    </source>
</evidence>
<accession>A0A538UDU8</accession>
<sequence length="393" mass="43428">MPVVRLADLLDQPAATTFLRGVVAGGRYANAYLFYGPAGVGKGTAALAFARALLCEHGAGALPAAPSLFDAPATAACGECPACRKTATLQHPDLRFLFPVSGEENKLDETIDETLTALRQDPLFVFTYDKAASIRISLTRDLLRELAYQPFEAARRVVVVRDADRMREDQYSALLKSIEEPGLTTVWVLTTSRLHRVPATIRSRCQRVRFVPLTEASVTQFLTSRAEVAPNAARILAALSSGSLARAIALRETDPIALRNQALALLEPARRGDPSALWLAAQKFMNFGRTGREALRRMVEFHELWLRDLLRARYGAPREMLANRDHEEAIRRQAQELDAGEIRRRLMVLEEALRSIEGNVSADLTIFSTMARVAGARPGEGEWPAHPAGRWDY</sequence>
<organism evidence="1 2">
    <name type="scientific">Eiseniibacteriota bacterium</name>
    <dbReference type="NCBI Taxonomy" id="2212470"/>
    <lineage>
        <taxon>Bacteria</taxon>
        <taxon>Candidatus Eiseniibacteriota</taxon>
    </lineage>
</organism>
<comment type="caution">
    <text evidence="1">The sequence shown here is derived from an EMBL/GenBank/DDBJ whole genome shotgun (WGS) entry which is preliminary data.</text>
</comment>
<dbReference type="EMBL" id="VBPB01000033">
    <property type="protein sequence ID" value="TMQ73899.1"/>
    <property type="molecule type" value="Genomic_DNA"/>
</dbReference>
<dbReference type="Proteomes" id="UP000319771">
    <property type="component" value="Unassembled WGS sequence"/>
</dbReference>
<gene>
    <name evidence="1" type="ORF">E6K81_02350</name>
</gene>
<evidence type="ECO:0000313" key="1">
    <source>
        <dbReference type="EMBL" id="TMQ73899.1"/>
    </source>
</evidence>
<dbReference type="InterPro" id="IPR050238">
    <property type="entry name" value="DNA_Rep/Repair_Clamp_Loader"/>
</dbReference>
<reference evidence="1 2" key="1">
    <citation type="journal article" date="2019" name="Nat. Microbiol.">
        <title>Mediterranean grassland soil C-N compound turnover is dependent on rainfall and depth, and is mediated by genomically divergent microorganisms.</title>
        <authorList>
            <person name="Diamond S."/>
            <person name="Andeer P.F."/>
            <person name="Li Z."/>
            <person name="Crits-Christoph A."/>
            <person name="Burstein D."/>
            <person name="Anantharaman K."/>
            <person name="Lane K.R."/>
            <person name="Thomas B.C."/>
            <person name="Pan C."/>
            <person name="Northen T.R."/>
            <person name="Banfield J.F."/>
        </authorList>
    </citation>
    <scope>NUCLEOTIDE SEQUENCE [LARGE SCALE GENOMIC DNA]</scope>
    <source>
        <strain evidence="1">WS_11</strain>
    </source>
</reference>